<feature type="active site" description="Proton acceptor" evidence="3">
    <location>
        <position position="190"/>
    </location>
</feature>
<comment type="similarity">
    <text evidence="2 5">Belongs to the DegT/DnrJ/EryC1 family.</text>
</comment>
<comment type="caution">
    <text evidence="6">The sequence shown here is derived from an EMBL/GenBank/DDBJ whole genome shotgun (WGS) entry which is preliminary data.</text>
</comment>
<dbReference type="InterPro" id="IPR015421">
    <property type="entry name" value="PyrdxlP-dep_Trfase_major"/>
</dbReference>
<dbReference type="Pfam" id="PF01041">
    <property type="entry name" value="DegT_DnrJ_EryC1"/>
    <property type="match status" value="1"/>
</dbReference>
<keyword evidence="1 4" id="KW-0663">Pyridoxal phosphate</keyword>
<dbReference type="CDD" id="cd00616">
    <property type="entry name" value="AHBA_syn"/>
    <property type="match status" value="1"/>
</dbReference>
<keyword evidence="6" id="KW-0032">Aminotransferase</keyword>
<evidence type="ECO:0000256" key="3">
    <source>
        <dbReference type="PIRSR" id="PIRSR000390-1"/>
    </source>
</evidence>
<dbReference type="EMBL" id="SOJN01000046">
    <property type="protein sequence ID" value="TET46725.1"/>
    <property type="molecule type" value="Genomic_DNA"/>
</dbReference>
<dbReference type="Gene3D" id="3.90.1150.10">
    <property type="entry name" value="Aspartate Aminotransferase, domain 1"/>
    <property type="match status" value="1"/>
</dbReference>
<evidence type="ECO:0000313" key="6">
    <source>
        <dbReference type="EMBL" id="TET46725.1"/>
    </source>
</evidence>
<organism evidence="6 7">
    <name type="scientific">candidate division TA06 bacterium</name>
    <dbReference type="NCBI Taxonomy" id="2250710"/>
    <lineage>
        <taxon>Bacteria</taxon>
        <taxon>Bacteria division TA06</taxon>
    </lineage>
</organism>
<keyword evidence="6" id="KW-0808">Transferase</keyword>
<evidence type="ECO:0000313" key="7">
    <source>
        <dbReference type="Proteomes" id="UP000315525"/>
    </source>
</evidence>
<dbReference type="Gene3D" id="3.40.640.10">
    <property type="entry name" value="Type I PLP-dependent aspartate aminotransferase-like (Major domain)"/>
    <property type="match status" value="1"/>
</dbReference>
<accession>A0A523UVZ2</accession>
<evidence type="ECO:0000256" key="2">
    <source>
        <dbReference type="ARBA" id="ARBA00037999"/>
    </source>
</evidence>
<dbReference type="Proteomes" id="UP000315525">
    <property type="component" value="Unassembled WGS sequence"/>
</dbReference>
<dbReference type="PANTHER" id="PTHR30244">
    <property type="entry name" value="TRANSAMINASE"/>
    <property type="match status" value="1"/>
</dbReference>
<dbReference type="InterPro" id="IPR015424">
    <property type="entry name" value="PyrdxlP-dep_Trfase"/>
</dbReference>
<dbReference type="FunFam" id="3.40.640.10:FF:000089">
    <property type="entry name" value="Aminotransferase, DegT/DnrJ/EryC1/StrS family"/>
    <property type="match status" value="1"/>
</dbReference>
<dbReference type="GO" id="GO:0000271">
    <property type="term" value="P:polysaccharide biosynthetic process"/>
    <property type="evidence" value="ECO:0007669"/>
    <property type="project" value="TreeGrafter"/>
</dbReference>
<evidence type="ECO:0000256" key="5">
    <source>
        <dbReference type="RuleBase" id="RU004508"/>
    </source>
</evidence>
<feature type="modified residue" description="N6-(pyridoxal phosphate)lysine" evidence="4">
    <location>
        <position position="190"/>
    </location>
</feature>
<evidence type="ECO:0000256" key="1">
    <source>
        <dbReference type="ARBA" id="ARBA00022898"/>
    </source>
</evidence>
<dbReference type="GO" id="GO:0030170">
    <property type="term" value="F:pyridoxal phosphate binding"/>
    <property type="evidence" value="ECO:0007669"/>
    <property type="project" value="UniProtKB-ARBA"/>
</dbReference>
<dbReference type="GO" id="GO:0008483">
    <property type="term" value="F:transaminase activity"/>
    <property type="evidence" value="ECO:0007669"/>
    <property type="project" value="UniProtKB-KW"/>
</dbReference>
<reference evidence="6 7" key="1">
    <citation type="submission" date="2019-03" db="EMBL/GenBank/DDBJ databases">
        <title>Metabolic potential of uncultured bacteria and archaea associated with petroleum seepage in deep-sea sediments.</title>
        <authorList>
            <person name="Dong X."/>
            <person name="Hubert C."/>
        </authorList>
    </citation>
    <scope>NUCLEOTIDE SEQUENCE [LARGE SCALE GENOMIC DNA]</scope>
    <source>
        <strain evidence="6">E44_bin18</strain>
    </source>
</reference>
<protein>
    <submittedName>
        <fullName evidence="6">DegT/DnrJ/EryC1/StrS family aminotransferase</fullName>
    </submittedName>
</protein>
<proteinExistence type="inferred from homology"/>
<evidence type="ECO:0000256" key="4">
    <source>
        <dbReference type="PIRSR" id="PIRSR000390-2"/>
    </source>
</evidence>
<dbReference type="InterPro" id="IPR015422">
    <property type="entry name" value="PyrdxlP-dep_Trfase_small"/>
</dbReference>
<dbReference type="PIRSF" id="PIRSF000390">
    <property type="entry name" value="PLP_StrS"/>
    <property type="match status" value="1"/>
</dbReference>
<name>A0A523UVZ2_UNCT6</name>
<dbReference type="SUPFAM" id="SSF53383">
    <property type="entry name" value="PLP-dependent transferases"/>
    <property type="match status" value="1"/>
</dbReference>
<dbReference type="AlphaFoldDB" id="A0A523UVZ2"/>
<sequence length="370" mass="41097">MQVPFLNLKAEYESLRQDIDKEIHDVLDSGYFVLGEKVKEFEKEFAEYLGAARVVTVNSGTSALYLAVRALNIGHGDEVITTANTFVATCEAIAMTGATPRLVDALPETYNMDPKRLKSAINSKTKALMPVHLYGLPADMEEIMGIASEFGIPVIEDAAQAHGAECVVYGKTMKVGTIGDLGCFSFYPSKNLGCYGEGGAVVTNSDELAAKVEMLRDHGQEKKHLHTEIGGNFRMSAFQGAVLNVKLKRLDEFNRRRIELAEVYSKGLADTPVVLPNSEKEKTHVYHLYVVQTDRRDEVREHLNEQGIGTGIHFPIPIHFCDAFRYLGYKKGDFPVSEALSRRVLSLPMYPQLKEEQVKLTSKTIAEFLS</sequence>
<gene>
    <name evidence="6" type="ORF">E3J62_03745</name>
</gene>
<dbReference type="InterPro" id="IPR000653">
    <property type="entry name" value="DegT/StrS_aminotransferase"/>
</dbReference>
<dbReference type="PANTHER" id="PTHR30244:SF36">
    <property type="entry name" value="3-OXO-GLUCOSE-6-PHOSPHATE:GLUTAMATE AMINOTRANSFERASE"/>
    <property type="match status" value="1"/>
</dbReference>